<evidence type="ECO:0000256" key="2">
    <source>
        <dbReference type="SAM" id="SignalP"/>
    </source>
</evidence>
<dbReference type="PANTHER" id="PTHR43208">
    <property type="entry name" value="ABC TRANSPORTER SUBSTRATE-BINDING PROTEIN"/>
    <property type="match status" value="1"/>
</dbReference>
<dbReference type="CDD" id="cd19963">
    <property type="entry name" value="PBP1_BMP-like"/>
    <property type="match status" value="1"/>
</dbReference>
<evidence type="ECO:0000256" key="1">
    <source>
        <dbReference type="ARBA" id="ARBA00022729"/>
    </source>
</evidence>
<name>A0ABS3F3P9_9PROT</name>
<dbReference type="InterPro" id="IPR052910">
    <property type="entry name" value="ABC-Purine-Binding"/>
</dbReference>
<gene>
    <name evidence="4" type="ORF">J0X12_05925</name>
</gene>
<accession>A0ABS3F3P9</accession>
<dbReference type="InterPro" id="IPR003760">
    <property type="entry name" value="PnrA-like"/>
</dbReference>
<keyword evidence="5" id="KW-1185">Reference proteome</keyword>
<dbReference type="RefSeq" id="WP_207043248.1">
    <property type="nucleotide sequence ID" value="NZ_JAFLNC010000002.1"/>
</dbReference>
<feature type="domain" description="ABC transporter substrate-binding protein PnrA-like" evidence="3">
    <location>
        <begin position="40"/>
        <end position="322"/>
    </location>
</feature>
<dbReference type="Proteomes" id="UP000664761">
    <property type="component" value="Unassembled WGS sequence"/>
</dbReference>
<reference evidence="4 5" key="1">
    <citation type="submission" date="2021-03" db="EMBL/GenBank/DDBJ databases">
        <title>Sneathiella sp. CAU 1612 isolated from Kang Won-do.</title>
        <authorList>
            <person name="Kim W."/>
        </authorList>
    </citation>
    <scope>NUCLEOTIDE SEQUENCE [LARGE SCALE GENOMIC DNA]</scope>
    <source>
        <strain evidence="4 5">CAU 1612</strain>
    </source>
</reference>
<protein>
    <submittedName>
        <fullName evidence="4">BMP family ABC transporter substrate-binding protein</fullName>
    </submittedName>
</protein>
<feature type="chain" id="PRO_5046149339" evidence="2">
    <location>
        <begin position="37"/>
        <end position="375"/>
    </location>
</feature>
<evidence type="ECO:0000313" key="5">
    <source>
        <dbReference type="Proteomes" id="UP000664761"/>
    </source>
</evidence>
<comment type="caution">
    <text evidence="4">The sequence shown here is derived from an EMBL/GenBank/DDBJ whole genome shotgun (WGS) entry which is preliminary data.</text>
</comment>
<sequence length="375" mass="40054">MSIQNKTSRRNLLKSTVGLAGLATMSSILPVNRAFAADLTVGFIYVGAKDDYGYNQAHAEGAAAVKAIEGVTVVEEENVPEDVSVQKTMESMINFDSASLIFPTSFGYFDPHILTMAKKYPDVRFEHAGGMWQADKHPMNVGSYFGYIGMGQYLNGIAAGHATKTKKIGFVAAKPIPQVLLNINSFLLGARAVDPTITCQVIFTGEWSLAVKEAEATNALADQGADVITCHVDGPKVVMETAAGRGAFVCGYHANQSSLAPDKYLTGAEWNWAKVYTDMVNTMKDGGTIDNFIRGGLKEGFIKMSPLGPAVPEAGRKQFEETQAEILKGGFAAIKGPLNDNKGNVIATAGQSFVETDVALESMNYLVEGVIGSTN</sequence>
<dbReference type="Gene3D" id="3.40.50.2300">
    <property type="match status" value="2"/>
</dbReference>
<dbReference type="Pfam" id="PF02608">
    <property type="entry name" value="Bmp"/>
    <property type="match status" value="1"/>
</dbReference>
<dbReference type="InterPro" id="IPR006311">
    <property type="entry name" value="TAT_signal"/>
</dbReference>
<feature type="signal peptide" evidence="2">
    <location>
        <begin position="1"/>
        <end position="36"/>
    </location>
</feature>
<dbReference type="PANTHER" id="PTHR43208:SF1">
    <property type="entry name" value="ABC TRANSPORTER SUBSTRATE-BINDING PROTEIN"/>
    <property type="match status" value="1"/>
</dbReference>
<evidence type="ECO:0000259" key="3">
    <source>
        <dbReference type="Pfam" id="PF02608"/>
    </source>
</evidence>
<dbReference type="PROSITE" id="PS51318">
    <property type="entry name" value="TAT"/>
    <property type="match status" value="1"/>
</dbReference>
<keyword evidence="1 2" id="KW-0732">Signal</keyword>
<proteinExistence type="predicted"/>
<dbReference type="EMBL" id="JAFLNC010000002">
    <property type="protein sequence ID" value="MBO0333138.1"/>
    <property type="molecule type" value="Genomic_DNA"/>
</dbReference>
<organism evidence="4 5">
    <name type="scientific">Sneathiella sedimenti</name>
    <dbReference type="NCBI Taxonomy" id="2816034"/>
    <lineage>
        <taxon>Bacteria</taxon>
        <taxon>Pseudomonadati</taxon>
        <taxon>Pseudomonadota</taxon>
        <taxon>Alphaproteobacteria</taxon>
        <taxon>Sneathiellales</taxon>
        <taxon>Sneathiellaceae</taxon>
        <taxon>Sneathiella</taxon>
    </lineage>
</organism>
<evidence type="ECO:0000313" key="4">
    <source>
        <dbReference type="EMBL" id="MBO0333138.1"/>
    </source>
</evidence>